<feature type="region of interest" description="Disordered" evidence="1">
    <location>
        <begin position="1"/>
        <end position="53"/>
    </location>
</feature>
<feature type="compositionally biased region" description="Polar residues" evidence="1">
    <location>
        <begin position="23"/>
        <end position="44"/>
    </location>
</feature>
<protein>
    <submittedName>
        <fullName evidence="2">Uncharacterized protein</fullName>
    </submittedName>
</protein>
<reference evidence="2" key="1">
    <citation type="submission" date="2020-03" db="EMBL/GenBank/DDBJ databases">
        <title>A high-quality chromosome-level genome assembly of a woody plant with both climbing and erect habits, Rhamnella rubrinervis.</title>
        <authorList>
            <person name="Lu Z."/>
            <person name="Yang Y."/>
            <person name="Zhu X."/>
            <person name="Sun Y."/>
        </authorList>
    </citation>
    <scope>NUCLEOTIDE SEQUENCE</scope>
    <source>
        <strain evidence="2">BYM</strain>
        <tissue evidence="2">Leaf</tissue>
    </source>
</reference>
<evidence type="ECO:0000256" key="1">
    <source>
        <dbReference type="SAM" id="MobiDB-lite"/>
    </source>
</evidence>
<accession>A0A8K0GPC4</accession>
<gene>
    <name evidence="2" type="ORF">FNV43_RR24671</name>
</gene>
<evidence type="ECO:0000313" key="2">
    <source>
        <dbReference type="EMBL" id="KAF3433569.1"/>
    </source>
</evidence>
<dbReference type="EMBL" id="VOIH02000011">
    <property type="protein sequence ID" value="KAF3433569.1"/>
    <property type="molecule type" value="Genomic_DNA"/>
</dbReference>
<dbReference type="Proteomes" id="UP000796880">
    <property type="component" value="Unassembled WGS sequence"/>
</dbReference>
<organism evidence="2 3">
    <name type="scientific">Rhamnella rubrinervis</name>
    <dbReference type="NCBI Taxonomy" id="2594499"/>
    <lineage>
        <taxon>Eukaryota</taxon>
        <taxon>Viridiplantae</taxon>
        <taxon>Streptophyta</taxon>
        <taxon>Embryophyta</taxon>
        <taxon>Tracheophyta</taxon>
        <taxon>Spermatophyta</taxon>
        <taxon>Magnoliopsida</taxon>
        <taxon>eudicotyledons</taxon>
        <taxon>Gunneridae</taxon>
        <taxon>Pentapetalae</taxon>
        <taxon>rosids</taxon>
        <taxon>fabids</taxon>
        <taxon>Rosales</taxon>
        <taxon>Rhamnaceae</taxon>
        <taxon>rhamnoid group</taxon>
        <taxon>Rhamneae</taxon>
        <taxon>Rhamnella</taxon>
    </lineage>
</organism>
<name>A0A8K0GPC4_9ROSA</name>
<keyword evidence="3" id="KW-1185">Reference proteome</keyword>
<sequence length="53" mass="5753">MTSSVHDLSDNGEADEHQKHSESQIQSSSCVTGISNTGITTPIFNMQPLHNLK</sequence>
<comment type="caution">
    <text evidence="2">The sequence shown here is derived from an EMBL/GenBank/DDBJ whole genome shotgun (WGS) entry which is preliminary data.</text>
</comment>
<dbReference type="OrthoDB" id="1097733at2759"/>
<dbReference type="AlphaFoldDB" id="A0A8K0GPC4"/>
<proteinExistence type="predicted"/>
<evidence type="ECO:0000313" key="3">
    <source>
        <dbReference type="Proteomes" id="UP000796880"/>
    </source>
</evidence>